<keyword evidence="5 6" id="KW-0472">Membrane</keyword>
<dbReference type="AlphaFoldDB" id="A0A2R4X0H0"/>
<keyword evidence="8" id="KW-1185">Reference proteome</keyword>
<feature type="transmembrane region" description="Helical" evidence="6">
    <location>
        <begin position="45"/>
        <end position="67"/>
    </location>
</feature>
<dbReference type="PANTHER" id="PTHR38825">
    <property type="entry name" value="LYSINE EXPORTER PROTEIN (LYSE/YGGA)"/>
    <property type="match status" value="1"/>
</dbReference>
<dbReference type="KEGG" id="harc:HARCEL1_05945"/>
<reference evidence="7 8" key="1">
    <citation type="submission" date="2018-04" db="EMBL/GenBank/DDBJ databases">
        <title>Halococcoides cellulosivorans gen. nov., sp. nov., an extremely halophilic cellulose-utilizing haloarchaeon from hypersaline lakes.</title>
        <authorList>
            <person name="Sorokin D.Y."/>
            <person name="Toshchakov S.V."/>
            <person name="Samarov N.I."/>
            <person name="Korzhenkov A."/>
            <person name="Kublanov I.V."/>
        </authorList>
    </citation>
    <scope>NUCLEOTIDE SEQUENCE [LARGE SCALE GENOMIC DNA]</scope>
    <source>
        <strain evidence="7 8">HArcel1</strain>
    </source>
</reference>
<dbReference type="GeneID" id="36512030"/>
<keyword evidence="3 6" id="KW-0812">Transmembrane</keyword>
<feature type="transmembrane region" description="Helical" evidence="6">
    <location>
        <begin position="171"/>
        <end position="194"/>
    </location>
</feature>
<dbReference type="PANTHER" id="PTHR38825:SF2">
    <property type="entry name" value="LYSINE TRANSPORTER LYSE"/>
    <property type="match status" value="1"/>
</dbReference>
<protein>
    <submittedName>
        <fullName evidence="7">Lysine transporter LysE</fullName>
    </submittedName>
</protein>
<evidence type="ECO:0000256" key="3">
    <source>
        <dbReference type="ARBA" id="ARBA00022692"/>
    </source>
</evidence>
<feature type="transmembrane region" description="Helical" evidence="6">
    <location>
        <begin position="74"/>
        <end position="92"/>
    </location>
</feature>
<accession>A0A2R4X0H0</accession>
<dbReference type="GO" id="GO:0005886">
    <property type="term" value="C:plasma membrane"/>
    <property type="evidence" value="ECO:0007669"/>
    <property type="project" value="UniProtKB-SubCell"/>
</dbReference>
<evidence type="ECO:0000256" key="5">
    <source>
        <dbReference type="ARBA" id="ARBA00023136"/>
    </source>
</evidence>
<keyword evidence="2" id="KW-1003">Cell membrane</keyword>
<dbReference type="GO" id="GO:0006865">
    <property type="term" value="P:amino acid transport"/>
    <property type="evidence" value="ECO:0007669"/>
    <property type="project" value="InterPro"/>
</dbReference>
<gene>
    <name evidence="7" type="ORF">HARCEL1_05945</name>
</gene>
<dbReference type="RefSeq" id="WP_108381644.1">
    <property type="nucleotide sequence ID" value="NZ_CP028858.1"/>
</dbReference>
<evidence type="ECO:0000313" key="8">
    <source>
        <dbReference type="Proteomes" id="UP000244727"/>
    </source>
</evidence>
<dbReference type="EMBL" id="CP028858">
    <property type="protein sequence ID" value="AWB27275.1"/>
    <property type="molecule type" value="Genomic_DNA"/>
</dbReference>
<name>A0A2R4X0H0_9EURY</name>
<keyword evidence="4 6" id="KW-1133">Transmembrane helix</keyword>
<dbReference type="Proteomes" id="UP000244727">
    <property type="component" value="Chromosome"/>
</dbReference>
<evidence type="ECO:0000256" key="2">
    <source>
        <dbReference type="ARBA" id="ARBA00022475"/>
    </source>
</evidence>
<evidence type="ECO:0000256" key="6">
    <source>
        <dbReference type="SAM" id="Phobius"/>
    </source>
</evidence>
<proteinExistence type="predicted"/>
<evidence type="ECO:0000256" key="1">
    <source>
        <dbReference type="ARBA" id="ARBA00004651"/>
    </source>
</evidence>
<evidence type="ECO:0000313" key="7">
    <source>
        <dbReference type="EMBL" id="AWB27275.1"/>
    </source>
</evidence>
<feature type="transmembrane region" description="Helical" evidence="6">
    <location>
        <begin position="201"/>
        <end position="222"/>
    </location>
</feature>
<dbReference type="Pfam" id="PF01810">
    <property type="entry name" value="LysE"/>
    <property type="match status" value="1"/>
</dbReference>
<organism evidence="7 8">
    <name type="scientific">Halococcoides cellulosivorans</name>
    <dbReference type="NCBI Taxonomy" id="1679096"/>
    <lineage>
        <taxon>Archaea</taxon>
        <taxon>Methanobacteriati</taxon>
        <taxon>Methanobacteriota</taxon>
        <taxon>Stenosarchaea group</taxon>
        <taxon>Halobacteria</taxon>
        <taxon>Halobacteriales</taxon>
        <taxon>Haloarculaceae</taxon>
        <taxon>Halococcoides</taxon>
    </lineage>
</organism>
<comment type="subcellular location">
    <subcellularLocation>
        <location evidence="1">Cell membrane</location>
        <topology evidence="1">Multi-pass membrane protein</topology>
    </subcellularLocation>
</comment>
<sequence length="229" mass="23339">MALATALWTTVAGAVFGLALAVPPGPMNAVIAEESVRNGMRSGVIAGLGAMAADAIFLGLALVGVVAVVRDVTLLRGAMLAIGGVLMCYFAIDAVRTAGWTTVEGIAPAETDDSDVRGFRRAFVLAMTNPFQIVFWLTVGVGLLDPGDVDVLGVAHESLAGQIVVRTGDPLLIVGLFAGIAVWIVAFPAALVALGRRIERFATLIAAGSALVLAGFGVAFLVQAGGLLL</sequence>
<dbReference type="InterPro" id="IPR001123">
    <property type="entry name" value="LeuE-type"/>
</dbReference>
<evidence type="ECO:0000256" key="4">
    <source>
        <dbReference type="ARBA" id="ARBA00022989"/>
    </source>
</evidence>